<keyword evidence="1" id="KW-0732">Signal</keyword>
<dbReference type="SMART" id="SM00409">
    <property type="entry name" value="IG"/>
    <property type="match status" value="2"/>
</dbReference>
<dbReference type="AlphaFoldDB" id="A0A9F7TI79"/>
<reference evidence="3" key="1">
    <citation type="journal article" date="2016" name="Nat. Commun.">
        <title>The channel catfish genome sequence provides insights into the evolution of scale formation in teleosts.</title>
        <authorList>
            <person name="Liu Z."/>
            <person name="Liu S."/>
            <person name="Yao J."/>
            <person name="Bao L."/>
            <person name="Zhang J."/>
            <person name="Li Y."/>
            <person name="Jiang C."/>
            <person name="Sun L."/>
            <person name="Wang R."/>
            <person name="Zhang Y."/>
            <person name="Zhou T."/>
            <person name="Zeng Q."/>
            <person name="Fu Q."/>
            <person name="Gao S."/>
            <person name="Li N."/>
            <person name="Koren S."/>
            <person name="Jiang Y."/>
            <person name="Zimin A."/>
            <person name="Xu P."/>
            <person name="Phillippy A.M."/>
            <person name="Geng X."/>
            <person name="Song L."/>
            <person name="Sun F."/>
            <person name="Li C."/>
            <person name="Wang X."/>
            <person name="Chen A."/>
            <person name="Jin Y."/>
            <person name="Yuan Z."/>
            <person name="Yang Y."/>
            <person name="Tan S."/>
            <person name="Peatman E."/>
            <person name="Lu J."/>
            <person name="Qin Z."/>
            <person name="Dunham R."/>
            <person name="Li Z."/>
            <person name="Sonstegard T."/>
            <person name="Feng J."/>
            <person name="Danzmann R.G."/>
            <person name="Schroeder S."/>
            <person name="Scheffler B."/>
            <person name="Duke M.V."/>
            <person name="Ballard L."/>
            <person name="Kucuktas H."/>
            <person name="Kaltenboeck L."/>
            <person name="Liu H."/>
            <person name="Armbruster J."/>
            <person name="Xie Y."/>
            <person name="Kirby M.L."/>
            <person name="Tian Y."/>
            <person name="Flanagan M.E."/>
            <person name="Mu W."/>
            <person name="Waldbieser G.C."/>
        </authorList>
    </citation>
    <scope>NUCLEOTIDE SEQUENCE [LARGE SCALE GENOMIC DNA]</scope>
    <source>
        <strain evidence="3">SDA103</strain>
    </source>
</reference>
<accession>A0A9F7TI79</accession>
<dbReference type="InterPro" id="IPR003599">
    <property type="entry name" value="Ig_sub"/>
</dbReference>
<dbReference type="RefSeq" id="XP_053533836.1">
    <property type="nucleotide sequence ID" value="XM_053677861.1"/>
</dbReference>
<organism evidence="3 4">
    <name type="scientific">Ictalurus punctatus</name>
    <name type="common">Channel catfish</name>
    <name type="synonym">Silurus punctatus</name>
    <dbReference type="NCBI Taxonomy" id="7998"/>
    <lineage>
        <taxon>Eukaryota</taxon>
        <taxon>Metazoa</taxon>
        <taxon>Chordata</taxon>
        <taxon>Craniata</taxon>
        <taxon>Vertebrata</taxon>
        <taxon>Euteleostomi</taxon>
        <taxon>Actinopterygii</taxon>
        <taxon>Neopterygii</taxon>
        <taxon>Teleostei</taxon>
        <taxon>Ostariophysi</taxon>
        <taxon>Siluriformes</taxon>
        <taxon>Ictaluridae</taxon>
        <taxon>Ictalurus</taxon>
    </lineage>
</organism>
<dbReference type="PANTHER" id="PTHR46013:SF7">
    <property type="entry name" value="IG-LIKE DOMAIN-CONTAINING PROTEIN"/>
    <property type="match status" value="1"/>
</dbReference>
<protein>
    <submittedName>
        <fullName evidence="4">Uncharacterized protein LOC108264699 isoform X1</fullName>
    </submittedName>
</protein>
<gene>
    <name evidence="4" type="primary">LOC108264699</name>
</gene>
<feature type="domain" description="Ig-like" evidence="2">
    <location>
        <begin position="123"/>
        <end position="203"/>
    </location>
</feature>
<dbReference type="SUPFAM" id="SSF48726">
    <property type="entry name" value="Immunoglobulin"/>
    <property type="match status" value="2"/>
</dbReference>
<evidence type="ECO:0000313" key="4">
    <source>
        <dbReference type="RefSeq" id="XP_053533836.1"/>
    </source>
</evidence>
<dbReference type="OrthoDB" id="8957767at2759"/>
<reference evidence="4" key="2">
    <citation type="submission" date="2025-08" db="UniProtKB">
        <authorList>
            <consortium name="RefSeq"/>
        </authorList>
    </citation>
    <scope>IDENTIFICATION</scope>
    <source>
        <tissue evidence="4">Blood</tissue>
    </source>
</reference>
<dbReference type="Proteomes" id="UP000221080">
    <property type="component" value="Chromosome 4"/>
</dbReference>
<dbReference type="KEGG" id="ipu:108264699"/>
<keyword evidence="3" id="KW-1185">Reference proteome</keyword>
<dbReference type="PANTHER" id="PTHR46013">
    <property type="entry name" value="VASCULAR CELL ADHESION MOLECULE 1"/>
    <property type="match status" value="1"/>
</dbReference>
<sequence length="363" mass="41065">MPHFIIKLMILVAWLSQAQGREIHPARIYAVKNRGKLEFTCSTHGMKETFEKNSNLYIYLCRNGTGIAMKSDCQDVTFIIDDITKDDTGDYSCVFSSYKYDPEDVRGNGINSIFITVNDSFIPAEIASPETSVKMGSDVDLQCTSLKLPERNQKGNVYAYLYKNGYTVQNGNVIQMNIWDTVKNKARFTLKEVTMRDAGTYFCFLMSEPCPFPKEVHGINEVNLNITEYVNETLKITVGCSSLLLLIILPLGLWGMFHKQGCFKCHSERSTEHRNDSRDTELDQGCPKSLSTLGTTYASILSVVPADVHGRPRLGEMQNEQSFGTEWEDSEDSASASLQDIYQVSFCMYQDLFVHCYLFSLNN</sequence>
<dbReference type="InterPro" id="IPR007110">
    <property type="entry name" value="Ig-like_dom"/>
</dbReference>
<dbReference type="PROSITE" id="PS50835">
    <property type="entry name" value="IG_LIKE"/>
    <property type="match status" value="1"/>
</dbReference>
<evidence type="ECO:0000256" key="1">
    <source>
        <dbReference type="SAM" id="SignalP"/>
    </source>
</evidence>
<dbReference type="Gene3D" id="2.60.40.10">
    <property type="entry name" value="Immunoglobulins"/>
    <property type="match status" value="1"/>
</dbReference>
<dbReference type="GeneID" id="108264699"/>
<dbReference type="InterPro" id="IPR036179">
    <property type="entry name" value="Ig-like_dom_sf"/>
</dbReference>
<dbReference type="InterPro" id="IPR013783">
    <property type="entry name" value="Ig-like_fold"/>
</dbReference>
<evidence type="ECO:0000313" key="3">
    <source>
        <dbReference type="Proteomes" id="UP000221080"/>
    </source>
</evidence>
<feature type="chain" id="PRO_5039946280" evidence="1">
    <location>
        <begin position="21"/>
        <end position="363"/>
    </location>
</feature>
<evidence type="ECO:0000259" key="2">
    <source>
        <dbReference type="PROSITE" id="PS50835"/>
    </source>
</evidence>
<name>A0A9F7TI79_ICTPU</name>
<feature type="signal peptide" evidence="1">
    <location>
        <begin position="1"/>
        <end position="20"/>
    </location>
</feature>
<proteinExistence type="predicted"/>